<evidence type="ECO:0000256" key="4">
    <source>
        <dbReference type="ARBA" id="ARBA00022741"/>
    </source>
</evidence>
<reference evidence="11 12" key="1">
    <citation type="submission" date="2021-04" db="EMBL/GenBank/DDBJ databases">
        <title>Nocardia tengchongensis.</title>
        <authorList>
            <person name="Zhuang k."/>
            <person name="Ran Y."/>
            <person name="Li W."/>
        </authorList>
    </citation>
    <scope>NUCLEOTIDE SEQUENCE [LARGE SCALE GENOMIC DNA]</scope>
    <source>
        <strain evidence="11 12">CFH S0057</strain>
    </source>
</reference>
<name>A0ABX8CWC5_9NOCA</name>
<keyword evidence="6 7" id="KW-0067">ATP-binding</keyword>
<keyword evidence="4 7" id="KW-0547">Nucleotide-binding</keyword>
<evidence type="ECO:0000313" key="11">
    <source>
        <dbReference type="EMBL" id="QVI23626.1"/>
    </source>
</evidence>
<keyword evidence="9" id="KW-0812">Transmembrane</keyword>
<evidence type="ECO:0000256" key="1">
    <source>
        <dbReference type="ARBA" id="ARBA00012513"/>
    </source>
</evidence>
<protein>
    <recommendedName>
        <fullName evidence="1">non-specific serine/threonine protein kinase</fullName>
        <ecNumber evidence="1">2.7.11.1</ecNumber>
    </recommendedName>
</protein>
<evidence type="ECO:0000256" key="6">
    <source>
        <dbReference type="ARBA" id="ARBA00022840"/>
    </source>
</evidence>
<dbReference type="Proteomes" id="UP000683310">
    <property type="component" value="Chromosome"/>
</dbReference>
<dbReference type="PANTHER" id="PTHR43289">
    <property type="entry name" value="MITOGEN-ACTIVATED PROTEIN KINASE KINASE KINASE 20-RELATED"/>
    <property type="match status" value="1"/>
</dbReference>
<evidence type="ECO:0000256" key="3">
    <source>
        <dbReference type="ARBA" id="ARBA00022679"/>
    </source>
</evidence>
<dbReference type="InterPro" id="IPR017441">
    <property type="entry name" value="Protein_kinase_ATP_BS"/>
</dbReference>
<organism evidence="11 12">
    <name type="scientific">Nocardia tengchongensis</name>
    <dbReference type="NCBI Taxonomy" id="2055889"/>
    <lineage>
        <taxon>Bacteria</taxon>
        <taxon>Bacillati</taxon>
        <taxon>Actinomycetota</taxon>
        <taxon>Actinomycetes</taxon>
        <taxon>Mycobacteriales</taxon>
        <taxon>Nocardiaceae</taxon>
        <taxon>Nocardia</taxon>
    </lineage>
</organism>
<feature type="compositionally biased region" description="Pro residues" evidence="8">
    <location>
        <begin position="332"/>
        <end position="345"/>
    </location>
</feature>
<feature type="region of interest" description="Disordered" evidence="8">
    <location>
        <begin position="328"/>
        <end position="352"/>
    </location>
</feature>
<evidence type="ECO:0000256" key="7">
    <source>
        <dbReference type="PROSITE-ProRule" id="PRU10141"/>
    </source>
</evidence>
<keyword evidence="12" id="KW-1185">Reference proteome</keyword>
<dbReference type="InterPro" id="IPR008271">
    <property type="entry name" value="Ser/Thr_kinase_AS"/>
</dbReference>
<accession>A0ABX8CWC5</accession>
<dbReference type="SMART" id="SM00220">
    <property type="entry name" value="S_TKc"/>
    <property type="match status" value="1"/>
</dbReference>
<keyword evidence="9" id="KW-1133">Transmembrane helix</keyword>
<keyword evidence="2 11" id="KW-0723">Serine/threonine-protein kinase</keyword>
<feature type="compositionally biased region" description="Low complexity" evidence="8">
    <location>
        <begin position="388"/>
        <end position="398"/>
    </location>
</feature>
<dbReference type="SUPFAM" id="SSF56112">
    <property type="entry name" value="Protein kinase-like (PK-like)"/>
    <property type="match status" value="1"/>
</dbReference>
<feature type="region of interest" description="Disordered" evidence="8">
    <location>
        <begin position="453"/>
        <end position="472"/>
    </location>
</feature>
<evidence type="ECO:0000313" key="12">
    <source>
        <dbReference type="Proteomes" id="UP000683310"/>
    </source>
</evidence>
<dbReference type="Gene3D" id="3.30.200.20">
    <property type="entry name" value="Phosphorylase Kinase, domain 1"/>
    <property type="match status" value="1"/>
</dbReference>
<evidence type="ECO:0000256" key="5">
    <source>
        <dbReference type="ARBA" id="ARBA00022777"/>
    </source>
</evidence>
<evidence type="ECO:0000259" key="10">
    <source>
        <dbReference type="PROSITE" id="PS50011"/>
    </source>
</evidence>
<feature type="domain" description="Protein kinase" evidence="10">
    <location>
        <begin position="11"/>
        <end position="273"/>
    </location>
</feature>
<sequence>MLRSGELFAGYEIERELGRGGMGSVYLARHPRLPRLIALKLLGRDLFGDAEIRGRFEREGDLIARLDHPNIVPIYDRGIDDAQPWIAMRYVDGPDASRLEPANLPPREALRIITETARALDFAHRRGVLHRDVKPANILLERVDGEERVFLADFGIARLRDDASKLTQTGSFTATLTYASPEQLSGQPLDSRSDQYSLACTLFRLLTGNVPFDAEHPVGIIHGHLNQAPPPVSALRAGLPSALDAVLARALAKHPEGRFDSCGDFAAAAQQALENPAGATQIVTPYAGGSPSGPRQSGPAATAVLNAAGGVDPNSVPGARLSPTMQYTAQAPVPPPRQPVPPPPPRPRKKRSRLRGCLLGAAAVVVLPLVGIAGCLAVLDRTSTSNGPATTTEAPVPSTEEEPAPTEVTEPAGVPEHAGAAAQQLSERFPQMLPQADPNSDTSSGIGYQGAACTSYARSTPPPDTGSGDPDLGEWEVAWNCAGGVGHPAYRFVMYRSAADAEAAIAALPGYSRSDVKVHGNVYTNYRINDSALLRPRLVTEFHAQDGRKPAGKKPDGKHADAEQPAFLMYSTGFLATDDQLLEWWRSAPVN</sequence>
<dbReference type="PROSITE" id="PS00107">
    <property type="entry name" value="PROTEIN_KINASE_ATP"/>
    <property type="match status" value="1"/>
</dbReference>
<dbReference type="PROSITE" id="PS00108">
    <property type="entry name" value="PROTEIN_KINASE_ST"/>
    <property type="match status" value="1"/>
</dbReference>
<dbReference type="PANTHER" id="PTHR43289:SF6">
    <property type="entry name" value="SERINE_THREONINE-PROTEIN KINASE NEKL-3"/>
    <property type="match status" value="1"/>
</dbReference>
<keyword evidence="5 11" id="KW-0418">Kinase</keyword>
<feature type="binding site" evidence="7">
    <location>
        <position position="40"/>
    </location>
    <ligand>
        <name>ATP</name>
        <dbReference type="ChEBI" id="CHEBI:30616"/>
    </ligand>
</feature>
<dbReference type="CDD" id="cd14014">
    <property type="entry name" value="STKc_PknB_like"/>
    <property type="match status" value="1"/>
</dbReference>
<dbReference type="Gene3D" id="1.10.510.10">
    <property type="entry name" value="Transferase(Phosphotransferase) domain 1"/>
    <property type="match status" value="1"/>
</dbReference>
<dbReference type="Pfam" id="PF00069">
    <property type="entry name" value="Pkinase"/>
    <property type="match status" value="1"/>
</dbReference>
<keyword evidence="9" id="KW-0472">Membrane</keyword>
<evidence type="ECO:0000256" key="8">
    <source>
        <dbReference type="SAM" id="MobiDB-lite"/>
    </source>
</evidence>
<evidence type="ECO:0000256" key="2">
    <source>
        <dbReference type="ARBA" id="ARBA00022527"/>
    </source>
</evidence>
<proteinExistence type="predicted"/>
<dbReference type="PROSITE" id="PS50011">
    <property type="entry name" value="PROTEIN_KINASE_DOM"/>
    <property type="match status" value="1"/>
</dbReference>
<evidence type="ECO:0000256" key="9">
    <source>
        <dbReference type="SAM" id="Phobius"/>
    </source>
</evidence>
<gene>
    <name evidence="11" type="ORF">KHQ06_12655</name>
</gene>
<dbReference type="RefSeq" id="WP_213559696.1">
    <property type="nucleotide sequence ID" value="NZ_JBHZDI010000174.1"/>
</dbReference>
<dbReference type="InterPro" id="IPR011009">
    <property type="entry name" value="Kinase-like_dom_sf"/>
</dbReference>
<dbReference type="InterPro" id="IPR000719">
    <property type="entry name" value="Prot_kinase_dom"/>
</dbReference>
<dbReference type="EMBL" id="CP074371">
    <property type="protein sequence ID" value="QVI23626.1"/>
    <property type="molecule type" value="Genomic_DNA"/>
</dbReference>
<dbReference type="EC" id="2.7.11.1" evidence="1"/>
<feature type="transmembrane region" description="Helical" evidence="9">
    <location>
        <begin position="356"/>
        <end position="379"/>
    </location>
</feature>
<dbReference type="GO" id="GO:0004674">
    <property type="term" value="F:protein serine/threonine kinase activity"/>
    <property type="evidence" value="ECO:0007669"/>
    <property type="project" value="UniProtKB-KW"/>
</dbReference>
<keyword evidence="3" id="KW-0808">Transferase</keyword>
<feature type="region of interest" description="Disordered" evidence="8">
    <location>
        <begin position="382"/>
        <end position="412"/>
    </location>
</feature>